<dbReference type="InterPro" id="IPR036583">
    <property type="entry name" value="23S_rRNA_IVS_sf"/>
</dbReference>
<protein>
    <submittedName>
        <fullName evidence="1">Four helix bundle protein</fullName>
    </submittedName>
</protein>
<comment type="caution">
    <text evidence="1">The sequence shown here is derived from an EMBL/GenBank/DDBJ whole genome shotgun (WGS) entry which is preliminary data.</text>
</comment>
<sequence length="124" mass="14193">MADKAKIKSFTDLNAWREGHKLVLMVYEATDKFPKKEIFCLVIQMRRAVISITSNIAEGFSRQTGKEKYQFYSIAHGSLTEIQNQLLIARDLKYIDLKEFSQIATQSAIVHKLITGLKKSIRNA</sequence>
<dbReference type="InterPro" id="IPR012657">
    <property type="entry name" value="23S_rRNA-intervening_sequence"/>
</dbReference>
<dbReference type="PANTHER" id="PTHR38471:SF2">
    <property type="entry name" value="FOUR HELIX BUNDLE PROTEIN"/>
    <property type="match status" value="1"/>
</dbReference>
<name>A0A2H0KT44_9BACT</name>
<accession>A0A2H0KT44</accession>
<evidence type="ECO:0000313" key="1">
    <source>
        <dbReference type="EMBL" id="PIQ74465.1"/>
    </source>
</evidence>
<dbReference type="Gene3D" id="1.20.1440.60">
    <property type="entry name" value="23S rRNA-intervening sequence"/>
    <property type="match status" value="1"/>
</dbReference>
<proteinExistence type="predicted"/>
<dbReference type="NCBIfam" id="TIGR02436">
    <property type="entry name" value="four helix bundle protein"/>
    <property type="match status" value="1"/>
</dbReference>
<organism evidence="1 2">
    <name type="scientific">Candidatus Portnoybacteria bacterium CG11_big_fil_rev_8_21_14_0_20_44_10</name>
    <dbReference type="NCBI Taxonomy" id="1974818"/>
    <lineage>
        <taxon>Bacteria</taxon>
        <taxon>Candidatus Portnoyibacteriota</taxon>
    </lineage>
</organism>
<dbReference type="Proteomes" id="UP000231550">
    <property type="component" value="Unassembled WGS sequence"/>
</dbReference>
<dbReference type="AlphaFoldDB" id="A0A2H0KT44"/>
<dbReference type="CDD" id="cd16377">
    <property type="entry name" value="23S_rRNA_IVP_like"/>
    <property type="match status" value="1"/>
</dbReference>
<reference evidence="1 2" key="1">
    <citation type="submission" date="2017-09" db="EMBL/GenBank/DDBJ databases">
        <title>Depth-based differentiation of microbial function through sediment-hosted aquifers and enrichment of novel symbionts in the deep terrestrial subsurface.</title>
        <authorList>
            <person name="Probst A.J."/>
            <person name="Ladd B."/>
            <person name="Jarett J.K."/>
            <person name="Geller-Mcgrath D.E."/>
            <person name="Sieber C.M."/>
            <person name="Emerson J.B."/>
            <person name="Anantharaman K."/>
            <person name="Thomas B.C."/>
            <person name="Malmstrom R."/>
            <person name="Stieglmeier M."/>
            <person name="Klingl A."/>
            <person name="Woyke T."/>
            <person name="Ryan C.M."/>
            <person name="Banfield J.F."/>
        </authorList>
    </citation>
    <scope>NUCLEOTIDE SEQUENCE [LARGE SCALE GENOMIC DNA]</scope>
    <source>
        <strain evidence="1">CG11_big_fil_rev_8_21_14_0_20_44_10</strain>
    </source>
</reference>
<evidence type="ECO:0000313" key="2">
    <source>
        <dbReference type="Proteomes" id="UP000231550"/>
    </source>
</evidence>
<dbReference type="PANTHER" id="PTHR38471">
    <property type="entry name" value="FOUR HELIX BUNDLE PROTEIN"/>
    <property type="match status" value="1"/>
</dbReference>
<dbReference type="Pfam" id="PF05635">
    <property type="entry name" value="23S_rRNA_IVP"/>
    <property type="match status" value="1"/>
</dbReference>
<dbReference type="SUPFAM" id="SSF158446">
    <property type="entry name" value="IVS-encoded protein-like"/>
    <property type="match status" value="1"/>
</dbReference>
<gene>
    <name evidence="1" type="ORF">COV85_01935</name>
</gene>
<dbReference type="EMBL" id="PCVN01000050">
    <property type="protein sequence ID" value="PIQ74465.1"/>
    <property type="molecule type" value="Genomic_DNA"/>
</dbReference>